<dbReference type="STRING" id="282197.SAMN04488517_104151"/>
<dbReference type="EMBL" id="CXPG01000012">
    <property type="protein sequence ID" value="CTQ32081.1"/>
    <property type="molecule type" value="Genomic_DNA"/>
</dbReference>
<dbReference type="RefSeq" id="WP_055681534.1">
    <property type="nucleotide sequence ID" value="NZ_CXPG01000012.1"/>
</dbReference>
<gene>
    <name evidence="1" type="ORF">JAN5088_00843</name>
</gene>
<evidence type="ECO:0000313" key="2">
    <source>
        <dbReference type="Proteomes" id="UP000048908"/>
    </source>
</evidence>
<accession>A0A0M6XPG5</accession>
<keyword evidence="2" id="KW-1185">Reference proteome</keyword>
<proteinExistence type="predicted"/>
<dbReference type="Proteomes" id="UP000048908">
    <property type="component" value="Unassembled WGS sequence"/>
</dbReference>
<protein>
    <submittedName>
        <fullName evidence="1">Uncharacterized protein</fullName>
    </submittedName>
</protein>
<name>A0A0M6XPG5_9RHOB</name>
<dbReference type="AlphaFoldDB" id="A0A0M6XPG5"/>
<evidence type="ECO:0000313" key="1">
    <source>
        <dbReference type="EMBL" id="CTQ32081.1"/>
    </source>
</evidence>
<reference evidence="1 2" key="1">
    <citation type="submission" date="2015-07" db="EMBL/GenBank/DDBJ databases">
        <authorList>
            <person name="Noorani M."/>
        </authorList>
    </citation>
    <scope>NUCLEOTIDE SEQUENCE [LARGE SCALE GENOMIC DNA]</scope>
    <source>
        <strain evidence="1 2">CECT 5088</strain>
    </source>
</reference>
<sequence length="168" mass="18653">MTMSAHPAACSPRLRFHPVAWAMRDERHETGCMVTALGGLALALGLTLAQATRTPAVEVEDSLRRATVRAGFDAALRPEGWVRDRARLLHRPKAEVRALFLHETATLSDTEVVASVGRYVARTYDFREIEGAALTRNQILLCIVESRRLTTPLHDLIRPRSPVGSSRF</sequence>
<dbReference type="OrthoDB" id="7658528at2"/>
<organism evidence="1 2">
    <name type="scientific">Jannaschia rubra</name>
    <dbReference type="NCBI Taxonomy" id="282197"/>
    <lineage>
        <taxon>Bacteria</taxon>
        <taxon>Pseudomonadati</taxon>
        <taxon>Pseudomonadota</taxon>
        <taxon>Alphaproteobacteria</taxon>
        <taxon>Rhodobacterales</taxon>
        <taxon>Roseobacteraceae</taxon>
        <taxon>Jannaschia</taxon>
    </lineage>
</organism>